<dbReference type="GO" id="GO:0003729">
    <property type="term" value="F:mRNA binding"/>
    <property type="evidence" value="ECO:0007669"/>
    <property type="project" value="UniProtKB-ARBA"/>
</dbReference>
<dbReference type="PANTHER" id="PTHR47926">
    <property type="entry name" value="PENTATRICOPEPTIDE REPEAT-CONTAINING PROTEIN"/>
    <property type="match status" value="1"/>
</dbReference>
<name>V4L3T4_EUTSA</name>
<evidence type="ECO:0000259" key="4">
    <source>
        <dbReference type="Pfam" id="PF14432"/>
    </source>
</evidence>
<dbReference type="PANTHER" id="PTHR47926:SF436">
    <property type="entry name" value="PENTATRICOPEPTIDE REPEAT-CONTAINING PROTEIN ELI1, CHLOROPLASTIC-LIKE ISOFORM X2"/>
    <property type="match status" value="1"/>
</dbReference>
<dbReference type="Gene3D" id="1.25.40.10">
    <property type="entry name" value="Tetratricopeptide repeat domain"/>
    <property type="match status" value="4"/>
</dbReference>
<dbReference type="Pfam" id="PF01535">
    <property type="entry name" value="PPR"/>
    <property type="match status" value="6"/>
</dbReference>
<dbReference type="OMA" id="IIKCYVE"/>
<reference evidence="5 6" key="1">
    <citation type="journal article" date="2013" name="Front. Plant Sci.">
        <title>The Reference Genome of the Halophytic Plant Eutrema salsugineum.</title>
        <authorList>
            <person name="Yang R."/>
            <person name="Jarvis D.E."/>
            <person name="Chen H."/>
            <person name="Beilstein M.A."/>
            <person name="Grimwood J."/>
            <person name="Jenkins J."/>
            <person name="Shu S."/>
            <person name="Prochnik S."/>
            <person name="Xin M."/>
            <person name="Ma C."/>
            <person name="Schmutz J."/>
            <person name="Wing R.A."/>
            <person name="Mitchell-Olds T."/>
            <person name="Schumaker K.S."/>
            <person name="Wang X."/>
        </authorList>
    </citation>
    <scope>NUCLEOTIDE SEQUENCE [LARGE SCALE GENOMIC DNA]</scope>
</reference>
<feature type="domain" description="DYW" evidence="4">
    <location>
        <begin position="690"/>
        <end position="784"/>
    </location>
</feature>
<dbReference type="AlphaFoldDB" id="V4L3T4"/>
<dbReference type="SUPFAM" id="SSF48452">
    <property type="entry name" value="TPR-like"/>
    <property type="match status" value="2"/>
</dbReference>
<accession>V4L3T4</accession>
<proteinExistence type="inferred from homology"/>
<dbReference type="InterPro" id="IPR011990">
    <property type="entry name" value="TPR-like_helical_dom_sf"/>
</dbReference>
<dbReference type="FunFam" id="1.25.40.10:FF:000125">
    <property type="entry name" value="Pentatricopeptide repeat-containing protein"/>
    <property type="match status" value="1"/>
</dbReference>
<dbReference type="InterPro" id="IPR046849">
    <property type="entry name" value="E2_motif"/>
</dbReference>
<gene>
    <name evidence="5" type="ORF">EUTSA_v10002407mg</name>
</gene>
<feature type="repeat" description="PPR" evidence="3">
    <location>
        <begin position="280"/>
        <end position="314"/>
    </location>
</feature>
<dbReference type="KEGG" id="eus:EUTSA_v10002407mg"/>
<keyword evidence="6" id="KW-1185">Reference proteome</keyword>
<dbReference type="GO" id="GO:0009451">
    <property type="term" value="P:RNA modification"/>
    <property type="evidence" value="ECO:0007669"/>
    <property type="project" value="InterPro"/>
</dbReference>
<dbReference type="NCBIfam" id="TIGR00756">
    <property type="entry name" value="PPR"/>
    <property type="match status" value="7"/>
</dbReference>
<comment type="similarity">
    <text evidence="1">Belongs to the PPR family. PCMP-H subfamily.</text>
</comment>
<evidence type="ECO:0000313" key="5">
    <source>
        <dbReference type="EMBL" id="ESQ36962.1"/>
    </source>
</evidence>
<feature type="repeat" description="PPR" evidence="3">
    <location>
        <begin position="549"/>
        <end position="583"/>
    </location>
</feature>
<dbReference type="Pfam" id="PF13041">
    <property type="entry name" value="PPR_2"/>
    <property type="match status" value="2"/>
</dbReference>
<protein>
    <recommendedName>
        <fullName evidence="4">DYW domain-containing protein</fullName>
    </recommendedName>
</protein>
<dbReference type="Proteomes" id="UP000030689">
    <property type="component" value="Unassembled WGS sequence"/>
</dbReference>
<evidence type="ECO:0000256" key="2">
    <source>
        <dbReference type="ARBA" id="ARBA00022737"/>
    </source>
</evidence>
<dbReference type="FunFam" id="1.25.40.10:FF:000690">
    <property type="entry name" value="Pentatricopeptide repeat-containing protein"/>
    <property type="match status" value="1"/>
</dbReference>
<dbReference type="PROSITE" id="PS51375">
    <property type="entry name" value="PPR"/>
    <property type="match status" value="5"/>
</dbReference>
<dbReference type="Gramene" id="ESQ36962">
    <property type="protein sequence ID" value="ESQ36962"/>
    <property type="gene ID" value="EUTSA_v10002407mg"/>
</dbReference>
<evidence type="ECO:0000256" key="1">
    <source>
        <dbReference type="ARBA" id="ARBA00006643"/>
    </source>
</evidence>
<dbReference type="Pfam" id="PF20431">
    <property type="entry name" value="E_motif"/>
    <property type="match status" value="1"/>
</dbReference>
<dbReference type="EMBL" id="KI517609">
    <property type="protein sequence ID" value="ESQ36962.1"/>
    <property type="molecule type" value="Genomic_DNA"/>
</dbReference>
<evidence type="ECO:0000313" key="6">
    <source>
        <dbReference type="Proteomes" id="UP000030689"/>
    </source>
</evidence>
<dbReference type="eggNOG" id="KOG4197">
    <property type="taxonomic scope" value="Eukaryota"/>
</dbReference>
<feature type="repeat" description="PPR" evidence="3">
    <location>
        <begin position="478"/>
        <end position="512"/>
    </location>
</feature>
<sequence length="784" mass="88409">MRYPPKALHGPLVKAAKYSSSPNLTMKNWRGKSTTYIVPLGFHNSRSFLVRIAIGTLLPNTFTIMQFFHSPFIASNTSSPTIISGSPSSSFGNSTLNLALTNFSSIISSGAILPTTFIPLTIFISSESIKEAKQLHSLSLKTGTFNLSPVSSRLVSLYTSQPINDLIYARSVFDTIQSPSLPLWNMMIKCYVENHRSHDAIRLFCDMLTEFPPDNFTLPCVVKGCSRLCAVEEGKQIHGFSTKLGFGFDKFVQSSLVSFYSKCGLLDCARKVFDKMGEKDLVTWNSLIDGYARSGDVETARKLFDEIPRRDSYSWTALLHGFSKSGKIEAARDVFDKMPTKNLVSWNAMINGYMRSGDFESACELFNTMPERNLITWNSIIAGYEVYGRFEEALSMFLRMLQEEEDDFIKPNNATFTSLISAVAASAILSTGKWVHSYMVKNGMAIDGVIGTLLIEMYSKCGSIESALTVFTSIHRKKLGHWNSVIVGLGMHGMADEALELFKKMQESGIKPNTVTFVGLLNAFSHVGYVKEAHLYFDFMVKKYGIEREIEHYGCLVDVLCRTGRLQEAKTVIEEMKIRPNKVILMSLLRGARMFVDTEIGEYAAHRLKELAPECYVALSNMYAAAGKWEKVSEVRETMKKKGIKKEAGWSLIERKGVIHRFIVGDRSHPQSEEIYAKLKEMREKLKAAGHVADTRQVLLRIEDEKEKEAELELHSERLAIAYGLINNNNDKSPIRVVKNLTVCNDCHSVTKFLSRIYQRDIIVRDNSRFHHFRDGLCSCNDFW</sequence>
<evidence type="ECO:0000256" key="3">
    <source>
        <dbReference type="PROSITE-ProRule" id="PRU00708"/>
    </source>
</evidence>
<dbReference type="Pfam" id="PF20430">
    <property type="entry name" value="Eplus_motif"/>
    <property type="match status" value="1"/>
</dbReference>
<dbReference type="InterPro" id="IPR046848">
    <property type="entry name" value="E_motif"/>
</dbReference>
<organism evidence="5 6">
    <name type="scientific">Eutrema salsugineum</name>
    <name type="common">Saltwater cress</name>
    <name type="synonym">Sisymbrium salsugineum</name>
    <dbReference type="NCBI Taxonomy" id="72664"/>
    <lineage>
        <taxon>Eukaryota</taxon>
        <taxon>Viridiplantae</taxon>
        <taxon>Streptophyta</taxon>
        <taxon>Embryophyta</taxon>
        <taxon>Tracheophyta</taxon>
        <taxon>Spermatophyta</taxon>
        <taxon>Magnoliopsida</taxon>
        <taxon>eudicotyledons</taxon>
        <taxon>Gunneridae</taxon>
        <taxon>Pentapetalae</taxon>
        <taxon>rosids</taxon>
        <taxon>malvids</taxon>
        <taxon>Brassicales</taxon>
        <taxon>Brassicaceae</taxon>
        <taxon>Eutremeae</taxon>
        <taxon>Eutrema</taxon>
    </lineage>
</organism>
<feature type="repeat" description="PPR" evidence="3">
    <location>
        <begin position="342"/>
        <end position="376"/>
    </location>
</feature>
<dbReference type="Pfam" id="PF14432">
    <property type="entry name" value="DYW_deaminase"/>
    <property type="match status" value="1"/>
</dbReference>
<dbReference type="InterPro" id="IPR032867">
    <property type="entry name" value="DYW_dom"/>
</dbReference>
<dbReference type="GO" id="GO:0008270">
    <property type="term" value="F:zinc ion binding"/>
    <property type="evidence" value="ECO:0007669"/>
    <property type="project" value="InterPro"/>
</dbReference>
<dbReference type="InterPro" id="IPR002885">
    <property type="entry name" value="PPR_rpt"/>
</dbReference>
<keyword evidence="2" id="KW-0677">Repeat</keyword>
<dbReference type="InterPro" id="IPR046960">
    <property type="entry name" value="PPR_At4g14850-like_plant"/>
</dbReference>
<dbReference type="FunFam" id="1.25.40.10:FF:000470">
    <property type="entry name" value="Pentatricopeptide repeat-containing protein At5g66520"/>
    <property type="match status" value="1"/>
</dbReference>
<feature type="repeat" description="PPR" evidence="3">
    <location>
        <begin position="612"/>
        <end position="646"/>
    </location>
</feature>
<dbReference type="GO" id="GO:0048731">
    <property type="term" value="P:system development"/>
    <property type="evidence" value="ECO:0007669"/>
    <property type="project" value="UniProtKB-ARBA"/>
</dbReference>